<evidence type="ECO:0000313" key="1">
    <source>
        <dbReference type="EMBL" id="MCI26626.1"/>
    </source>
</evidence>
<dbReference type="Proteomes" id="UP000265520">
    <property type="component" value="Unassembled WGS sequence"/>
</dbReference>
<sequence length="86" mass="10100">MESDSSWLVHIEVMLGSLDHVEVQSCSICSVSDELRRQKEEAYKPKSVSIGPSHRRATRHLELMEETKWHYMREFLDREGTIPEQN</sequence>
<organism evidence="1 2">
    <name type="scientific">Trifolium medium</name>
    <dbReference type="NCBI Taxonomy" id="97028"/>
    <lineage>
        <taxon>Eukaryota</taxon>
        <taxon>Viridiplantae</taxon>
        <taxon>Streptophyta</taxon>
        <taxon>Embryophyta</taxon>
        <taxon>Tracheophyta</taxon>
        <taxon>Spermatophyta</taxon>
        <taxon>Magnoliopsida</taxon>
        <taxon>eudicotyledons</taxon>
        <taxon>Gunneridae</taxon>
        <taxon>Pentapetalae</taxon>
        <taxon>rosids</taxon>
        <taxon>fabids</taxon>
        <taxon>Fabales</taxon>
        <taxon>Fabaceae</taxon>
        <taxon>Papilionoideae</taxon>
        <taxon>50 kb inversion clade</taxon>
        <taxon>NPAAA clade</taxon>
        <taxon>Hologalegina</taxon>
        <taxon>IRL clade</taxon>
        <taxon>Trifolieae</taxon>
        <taxon>Trifolium</taxon>
    </lineage>
</organism>
<dbReference type="AlphaFoldDB" id="A0A392QSX5"/>
<dbReference type="Pfam" id="PF03140">
    <property type="entry name" value="DUF247"/>
    <property type="match status" value="1"/>
</dbReference>
<protein>
    <submittedName>
        <fullName evidence="1">UPF0481 protein</fullName>
    </submittedName>
</protein>
<comment type="caution">
    <text evidence="1">The sequence shown here is derived from an EMBL/GenBank/DDBJ whole genome shotgun (WGS) entry which is preliminary data.</text>
</comment>
<dbReference type="PANTHER" id="PTHR31170:SF20">
    <property type="entry name" value="DUF247 DOMAIN PROTEIN"/>
    <property type="match status" value="1"/>
</dbReference>
<dbReference type="EMBL" id="LXQA010154410">
    <property type="protein sequence ID" value="MCI26626.1"/>
    <property type="molecule type" value="Genomic_DNA"/>
</dbReference>
<accession>A0A392QSX5</accession>
<name>A0A392QSX5_9FABA</name>
<evidence type="ECO:0000313" key="2">
    <source>
        <dbReference type="Proteomes" id="UP000265520"/>
    </source>
</evidence>
<dbReference type="PANTHER" id="PTHR31170">
    <property type="entry name" value="BNAC04G53230D PROTEIN"/>
    <property type="match status" value="1"/>
</dbReference>
<proteinExistence type="predicted"/>
<dbReference type="InterPro" id="IPR004158">
    <property type="entry name" value="DUF247_pln"/>
</dbReference>
<reference evidence="1 2" key="1">
    <citation type="journal article" date="2018" name="Front. Plant Sci.">
        <title>Red Clover (Trifolium pratense) and Zigzag Clover (T. medium) - A Picture of Genomic Similarities and Differences.</title>
        <authorList>
            <person name="Dluhosova J."/>
            <person name="Istvanek J."/>
            <person name="Nedelnik J."/>
            <person name="Repkova J."/>
        </authorList>
    </citation>
    <scope>NUCLEOTIDE SEQUENCE [LARGE SCALE GENOMIC DNA]</scope>
    <source>
        <strain evidence="2">cv. 10/8</strain>
        <tissue evidence="1">Leaf</tissue>
    </source>
</reference>
<feature type="non-terminal residue" evidence="1">
    <location>
        <position position="86"/>
    </location>
</feature>
<keyword evidence="2" id="KW-1185">Reference proteome</keyword>